<evidence type="ECO:0000256" key="4">
    <source>
        <dbReference type="ARBA" id="ARBA00023002"/>
    </source>
</evidence>
<evidence type="ECO:0000256" key="2">
    <source>
        <dbReference type="ARBA" id="ARBA00022723"/>
    </source>
</evidence>
<evidence type="ECO:0000256" key="1">
    <source>
        <dbReference type="ARBA" id="ARBA00001947"/>
    </source>
</evidence>
<dbReference type="FunFam" id="3.40.50.720:FF:000022">
    <property type="entry name" value="Cinnamyl alcohol dehydrogenase"/>
    <property type="match status" value="1"/>
</dbReference>
<dbReference type="PANTHER" id="PTHR42683">
    <property type="entry name" value="ALDEHYDE REDUCTASE"/>
    <property type="match status" value="1"/>
</dbReference>
<dbReference type="OrthoDB" id="1879366at2759"/>
<dbReference type="InterPro" id="IPR020843">
    <property type="entry name" value="ER"/>
</dbReference>
<reference evidence="6" key="1">
    <citation type="journal article" date="2014" name="Genome Announc.">
        <title>Draft genome sequence of Rhodosporidium toruloides CECT1137, an oleaginous yeast of biotechnological interest.</title>
        <authorList>
            <person name="Morin N."/>
            <person name="Calcas X."/>
            <person name="Devillers H."/>
            <person name="Durrens P."/>
            <person name="Sherman D.J."/>
            <person name="Nicaud J.-M."/>
            <person name="Neuveglise C."/>
        </authorList>
    </citation>
    <scope>NUCLEOTIDE SEQUENCE</scope>
    <source>
        <strain evidence="6">CECT1137</strain>
    </source>
</reference>
<evidence type="ECO:0000313" key="6">
    <source>
        <dbReference type="EMBL" id="CDR48531.1"/>
    </source>
</evidence>
<dbReference type="InterPro" id="IPR036291">
    <property type="entry name" value="NAD(P)-bd_dom_sf"/>
</dbReference>
<feature type="domain" description="Enoyl reductase (ER)" evidence="5">
    <location>
        <begin position="23"/>
        <end position="361"/>
    </location>
</feature>
<dbReference type="SUPFAM" id="SSF51735">
    <property type="entry name" value="NAD(P)-binding Rossmann-fold domains"/>
    <property type="match status" value="1"/>
</dbReference>
<dbReference type="EMBL" id="LK052953">
    <property type="protein sequence ID" value="CDR48531.1"/>
    <property type="molecule type" value="Genomic_DNA"/>
</dbReference>
<proteinExistence type="predicted"/>
<keyword evidence="2" id="KW-0479">Metal-binding</keyword>
<accession>A0A061BKQ8</accession>
<dbReference type="AlphaFoldDB" id="A0A061BKQ8"/>
<evidence type="ECO:0000259" key="5">
    <source>
        <dbReference type="SMART" id="SM00829"/>
    </source>
</evidence>
<gene>
    <name evidence="6" type="ORF">RHTO0S_18e02102g</name>
</gene>
<dbReference type="GO" id="GO:0046872">
    <property type="term" value="F:metal ion binding"/>
    <property type="evidence" value="ECO:0007669"/>
    <property type="project" value="UniProtKB-KW"/>
</dbReference>
<dbReference type="InterPro" id="IPR011032">
    <property type="entry name" value="GroES-like_sf"/>
</dbReference>
<protein>
    <submittedName>
        <fullName evidence="6">RHTO0S18e02102g1_1</fullName>
    </submittedName>
</protein>
<dbReference type="Pfam" id="PF00107">
    <property type="entry name" value="ADH_zinc_N"/>
    <property type="match status" value="1"/>
</dbReference>
<name>A0A061BKQ8_RHOTO</name>
<dbReference type="InterPro" id="IPR013154">
    <property type="entry name" value="ADH-like_N"/>
</dbReference>
<dbReference type="CDD" id="cd05283">
    <property type="entry name" value="CAD1"/>
    <property type="match status" value="1"/>
</dbReference>
<dbReference type="Gene3D" id="3.40.50.720">
    <property type="entry name" value="NAD(P)-binding Rossmann-like Domain"/>
    <property type="match status" value="1"/>
</dbReference>
<organism evidence="6">
    <name type="scientific">Rhodotorula toruloides</name>
    <name type="common">Yeast</name>
    <name type="synonym">Rhodosporidium toruloides</name>
    <dbReference type="NCBI Taxonomy" id="5286"/>
    <lineage>
        <taxon>Eukaryota</taxon>
        <taxon>Fungi</taxon>
        <taxon>Dikarya</taxon>
        <taxon>Basidiomycota</taxon>
        <taxon>Pucciniomycotina</taxon>
        <taxon>Microbotryomycetes</taxon>
        <taxon>Sporidiobolales</taxon>
        <taxon>Sporidiobolaceae</taxon>
        <taxon>Rhodotorula</taxon>
    </lineage>
</organism>
<keyword evidence="3" id="KW-0862">Zinc</keyword>
<dbReference type="GO" id="GO:0016616">
    <property type="term" value="F:oxidoreductase activity, acting on the CH-OH group of donors, NAD or NADP as acceptor"/>
    <property type="evidence" value="ECO:0007669"/>
    <property type="project" value="InterPro"/>
</dbReference>
<evidence type="ECO:0000256" key="3">
    <source>
        <dbReference type="ARBA" id="ARBA00022833"/>
    </source>
</evidence>
<dbReference type="InterPro" id="IPR047109">
    <property type="entry name" value="CAD-like"/>
</dbReference>
<keyword evidence="4" id="KW-0560">Oxidoreductase</keyword>
<dbReference type="InterPro" id="IPR013149">
    <property type="entry name" value="ADH-like_C"/>
</dbReference>
<sequence>MSSSQVPAKFHGWCALGTDSIQGKFVWQEYEPKAFADDDVDIKIMYCGICASDLHTASGGWGSVDYPQVVGHEILGEAVRVGSKVSHVKVGDIVGVGAQNDSCLECGQCKNNREQYCDVGQVGTYNGKYFREGPGKGAKSYGGYADYHRAPGHFVVKIPDGLDHAIAAPMLCGGVTVYSPLVQYGAGKTAKDVGIVGIGGLGHFGLLFAKALGANVTAISHSESKKADAEKMGATRFIATHSGSDDDFAPYKRSLDLIICTTNDTSMPLMGYLSLLRPGGNLILVGAPEKPVAKDLPAFPFIMGNVHLGGSAIGSPSTIKEMLELAAKQNIKSWIEKRPMEDVNQAVPDMHASKARYRYVLVNTKNGGKL</sequence>
<dbReference type="Gene3D" id="3.90.180.10">
    <property type="entry name" value="Medium-chain alcohol dehydrogenases, catalytic domain"/>
    <property type="match status" value="1"/>
</dbReference>
<dbReference type="SUPFAM" id="SSF50129">
    <property type="entry name" value="GroES-like"/>
    <property type="match status" value="1"/>
</dbReference>
<comment type="cofactor">
    <cofactor evidence="1">
        <name>Zn(2+)</name>
        <dbReference type="ChEBI" id="CHEBI:29105"/>
    </cofactor>
</comment>
<dbReference type="SMART" id="SM00829">
    <property type="entry name" value="PKS_ER"/>
    <property type="match status" value="1"/>
</dbReference>
<dbReference type="Pfam" id="PF08240">
    <property type="entry name" value="ADH_N"/>
    <property type="match status" value="1"/>
</dbReference>